<evidence type="ECO:0000259" key="6">
    <source>
        <dbReference type="Pfam" id="PF13330"/>
    </source>
</evidence>
<dbReference type="AlphaFoldDB" id="A0A7L1II11"/>
<dbReference type="EMBL" id="VXBO01003262">
    <property type="protein sequence ID" value="NXN37510.1"/>
    <property type="molecule type" value="Genomic_DNA"/>
</dbReference>
<keyword evidence="8" id="KW-1185">Reference proteome</keyword>
<evidence type="ECO:0000256" key="5">
    <source>
        <dbReference type="SAM" id="MobiDB-lite"/>
    </source>
</evidence>
<dbReference type="Proteomes" id="UP000525158">
    <property type="component" value="Unassembled WGS sequence"/>
</dbReference>
<evidence type="ECO:0000256" key="2">
    <source>
        <dbReference type="ARBA" id="ARBA00022525"/>
    </source>
</evidence>
<dbReference type="InterPro" id="IPR039675">
    <property type="entry name" value="CILP1/CILP2"/>
</dbReference>
<evidence type="ECO:0000256" key="1">
    <source>
        <dbReference type="ARBA" id="ARBA00004613"/>
    </source>
</evidence>
<feature type="non-terminal residue" evidence="7">
    <location>
        <position position="1"/>
    </location>
</feature>
<organism evidence="7 8">
    <name type="scientific">Smutsornis africanus</name>
    <name type="common">Double-banded courser</name>
    <name type="synonym">Rhinoptilus africanus</name>
    <dbReference type="NCBI Taxonomy" id="240209"/>
    <lineage>
        <taxon>Eukaryota</taxon>
        <taxon>Metazoa</taxon>
        <taxon>Chordata</taxon>
        <taxon>Craniata</taxon>
        <taxon>Vertebrata</taxon>
        <taxon>Euteleostomi</taxon>
        <taxon>Archelosauria</taxon>
        <taxon>Archosauria</taxon>
        <taxon>Dinosauria</taxon>
        <taxon>Saurischia</taxon>
        <taxon>Theropoda</taxon>
        <taxon>Coelurosauria</taxon>
        <taxon>Aves</taxon>
        <taxon>Neognathae</taxon>
        <taxon>Neoaves</taxon>
        <taxon>Charadriiformes</taxon>
        <taxon>Glareolidae</taxon>
        <taxon>Rhinoptilus</taxon>
    </lineage>
</organism>
<feature type="region of interest" description="Disordered" evidence="5">
    <location>
        <begin position="144"/>
        <end position="213"/>
    </location>
</feature>
<dbReference type="PANTHER" id="PTHR15031">
    <property type="entry name" value="CARTILAGE INTERMEDIATE LAYER PROTEIN CLIP"/>
    <property type="match status" value="1"/>
</dbReference>
<dbReference type="InterPro" id="IPR025155">
    <property type="entry name" value="WxxW_domain"/>
</dbReference>
<keyword evidence="4" id="KW-0325">Glycoprotein</keyword>
<feature type="non-terminal residue" evidence="7">
    <location>
        <position position="213"/>
    </location>
</feature>
<comment type="subcellular location">
    <subcellularLocation>
        <location evidence="1">Secreted</location>
    </subcellularLocation>
</comment>
<sequence>TTTIIPTTAVPTSPSTTATTSTTINSCQQHCAWTQWFDVDSPSPGSENGDIETFAKIRAAGYVLCDKPQNIMCRAKDYPDRSLDKLGQIFDCSVDTGLVCRNKDQIRKYPICFDYEIKMLCCDCQTTSPPTGTSAGYTIKASTEETTTVTTQPPTSTTTTSTGLEPKIETTASTTVAPTTTAPPTQGTTIIPTTSSASTAKTSPSPTQGTTTI</sequence>
<evidence type="ECO:0000313" key="8">
    <source>
        <dbReference type="Proteomes" id="UP000525158"/>
    </source>
</evidence>
<dbReference type="Pfam" id="PF13330">
    <property type="entry name" value="Mucin2_WxxW"/>
    <property type="match status" value="1"/>
</dbReference>
<feature type="domain" description="WxxW" evidence="6">
    <location>
        <begin position="33"/>
        <end position="121"/>
    </location>
</feature>
<keyword evidence="3" id="KW-0732">Signal</keyword>
<evidence type="ECO:0000256" key="3">
    <source>
        <dbReference type="ARBA" id="ARBA00022729"/>
    </source>
</evidence>
<evidence type="ECO:0000256" key="4">
    <source>
        <dbReference type="ARBA" id="ARBA00023180"/>
    </source>
</evidence>
<feature type="compositionally biased region" description="Low complexity" evidence="5">
    <location>
        <begin position="144"/>
        <end position="162"/>
    </location>
</feature>
<reference evidence="7 8" key="1">
    <citation type="submission" date="2019-09" db="EMBL/GenBank/DDBJ databases">
        <title>Bird 10,000 Genomes (B10K) Project - Family phase.</title>
        <authorList>
            <person name="Zhang G."/>
        </authorList>
    </citation>
    <scope>NUCLEOTIDE SEQUENCE [LARGE SCALE GENOMIC DNA]</scope>
    <source>
        <strain evidence="7">B10K-DU-002-36</strain>
        <tissue evidence="7">Muscle</tissue>
    </source>
</reference>
<keyword evidence="2" id="KW-0964">Secreted</keyword>
<proteinExistence type="predicted"/>
<protein>
    <submittedName>
        <fullName evidence="7">MUC5B protein</fullName>
    </submittedName>
</protein>
<name>A0A7L1II11_SMUAF</name>
<evidence type="ECO:0000313" key="7">
    <source>
        <dbReference type="EMBL" id="NXN37510.1"/>
    </source>
</evidence>
<dbReference type="PANTHER" id="PTHR15031:SF4">
    <property type="entry name" value="CARTILAGE INTERMEDIATE LAYER PROTEIN 1"/>
    <property type="match status" value="1"/>
</dbReference>
<feature type="compositionally biased region" description="Low complexity" evidence="5">
    <location>
        <begin position="169"/>
        <end position="207"/>
    </location>
</feature>
<gene>
    <name evidence="7" type="primary">Muc5b_0</name>
    <name evidence="7" type="ORF">RHIAFR_R14968</name>
</gene>
<accession>A0A7L1II11</accession>
<dbReference type="GO" id="GO:0005576">
    <property type="term" value="C:extracellular region"/>
    <property type="evidence" value="ECO:0007669"/>
    <property type="project" value="UniProtKB-SubCell"/>
</dbReference>
<comment type="caution">
    <text evidence="7">The sequence shown here is derived from an EMBL/GenBank/DDBJ whole genome shotgun (WGS) entry which is preliminary data.</text>
</comment>